<dbReference type="AlphaFoldDB" id="A0A0V1GCB8"/>
<evidence type="ECO:0000313" key="2">
    <source>
        <dbReference type="Proteomes" id="UP000054826"/>
    </source>
</evidence>
<organism evidence="1 2">
    <name type="scientific">Trichinella pseudospiralis</name>
    <name type="common">Parasitic roundworm</name>
    <dbReference type="NCBI Taxonomy" id="6337"/>
    <lineage>
        <taxon>Eukaryota</taxon>
        <taxon>Metazoa</taxon>
        <taxon>Ecdysozoa</taxon>
        <taxon>Nematoda</taxon>
        <taxon>Enoplea</taxon>
        <taxon>Dorylaimia</taxon>
        <taxon>Trichinellida</taxon>
        <taxon>Trichinellidae</taxon>
        <taxon>Trichinella</taxon>
    </lineage>
</organism>
<dbReference type="Proteomes" id="UP000054826">
    <property type="component" value="Unassembled WGS sequence"/>
</dbReference>
<proteinExistence type="predicted"/>
<feature type="non-terminal residue" evidence="1">
    <location>
        <position position="1"/>
    </location>
</feature>
<evidence type="ECO:0000313" key="1">
    <source>
        <dbReference type="EMBL" id="KRY95869.1"/>
    </source>
</evidence>
<reference evidence="1 2" key="1">
    <citation type="submission" date="2015-01" db="EMBL/GenBank/DDBJ databases">
        <title>Evolution of Trichinella species and genotypes.</title>
        <authorList>
            <person name="Korhonen P.K."/>
            <person name="Edoardo P."/>
            <person name="Giuseppe L.R."/>
            <person name="Gasser R.B."/>
        </authorList>
    </citation>
    <scope>NUCLEOTIDE SEQUENCE [LARGE SCALE GENOMIC DNA]</scope>
    <source>
        <strain evidence="1">ISS176</strain>
    </source>
</reference>
<comment type="caution">
    <text evidence="1">The sequence shown here is derived from an EMBL/GenBank/DDBJ whole genome shotgun (WGS) entry which is preliminary data.</text>
</comment>
<gene>
    <name evidence="1" type="ORF">T4C_13463</name>
</gene>
<name>A0A0V1GCB8_TRIPS</name>
<sequence>LTLNYSVVLESIAFELFVAHDNTQQASQFFQDFSRYI</sequence>
<dbReference type="EMBL" id="JYDV01003967">
    <property type="protein sequence ID" value="KRY95869.1"/>
    <property type="molecule type" value="Genomic_DNA"/>
</dbReference>
<accession>A0A0V1GCB8</accession>
<protein>
    <submittedName>
        <fullName evidence="1">Uncharacterized protein</fullName>
    </submittedName>
</protein>